<name>A0A1H9B923_9BACT</name>
<accession>A0A1H9B923</accession>
<feature type="transmembrane region" description="Helical" evidence="1">
    <location>
        <begin position="116"/>
        <end position="135"/>
    </location>
</feature>
<evidence type="ECO:0000313" key="3">
    <source>
        <dbReference type="EMBL" id="SEP85369.1"/>
    </source>
</evidence>
<feature type="transmembrane region" description="Helical" evidence="1">
    <location>
        <begin position="58"/>
        <end position="76"/>
    </location>
</feature>
<dbReference type="InterPro" id="IPR006976">
    <property type="entry name" value="VanZ-like"/>
</dbReference>
<dbReference type="STRING" id="478744.SAMN05444359_10329"/>
<gene>
    <name evidence="3" type="ORF">SAMN05444359_10329</name>
</gene>
<evidence type="ECO:0000256" key="1">
    <source>
        <dbReference type="SAM" id="Phobius"/>
    </source>
</evidence>
<keyword evidence="1" id="KW-1133">Transmembrane helix</keyword>
<protein>
    <submittedName>
        <fullName evidence="3">VanZ like family protein</fullName>
    </submittedName>
</protein>
<dbReference type="PANTHER" id="PTHR28008">
    <property type="entry name" value="DOMAIN PROTEIN, PUTATIVE (AFU_ORTHOLOGUE AFUA_3G10980)-RELATED"/>
    <property type="match status" value="1"/>
</dbReference>
<feature type="transmembrane region" description="Helical" evidence="1">
    <location>
        <begin position="20"/>
        <end position="38"/>
    </location>
</feature>
<evidence type="ECO:0000313" key="4">
    <source>
        <dbReference type="Proteomes" id="UP000199021"/>
    </source>
</evidence>
<feature type="domain" description="VanZ-like" evidence="2">
    <location>
        <begin position="55"/>
        <end position="132"/>
    </location>
</feature>
<keyword evidence="1" id="KW-0812">Transmembrane</keyword>
<keyword evidence="1" id="KW-0472">Membrane</keyword>
<reference evidence="4" key="1">
    <citation type="submission" date="2016-10" db="EMBL/GenBank/DDBJ databases">
        <authorList>
            <person name="Varghese N."/>
            <person name="Submissions S."/>
        </authorList>
    </citation>
    <scope>NUCLEOTIDE SEQUENCE [LARGE SCALE GENOMIC DNA]</scope>
    <source>
        <strain evidence="4">DSM 24740</strain>
    </source>
</reference>
<dbReference type="AlphaFoldDB" id="A0A1H9B923"/>
<organism evidence="3 4">
    <name type="scientific">Neolewinella agarilytica</name>
    <dbReference type="NCBI Taxonomy" id="478744"/>
    <lineage>
        <taxon>Bacteria</taxon>
        <taxon>Pseudomonadati</taxon>
        <taxon>Bacteroidota</taxon>
        <taxon>Saprospiria</taxon>
        <taxon>Saprospirales</taxon>
        <taxon>Lewinellaceae</taxon>
        <taxon>Neolewinella</taxon>
    </lineage>
</organism>
<dbReference type="Proteomes" id="UP000199021">
    <property type="component" value="Unassembled WGS sequence"/>
</dbReference>
<dbReference type="EMBL" id="FOFB01000003">
    <property type="protein sequence ID" value="SEP85369.1"/>
    <property type="molecule type" value="Genomic_DNA"/>
</dbReference>
<keyword evidence="4" id="KW-1185">Reference proteome</keyword>
<sequence>MRTPPPKTKSEASSLNNRRLQRFAAVAYGLLLAYVSLAPGTKLPAIPDWSTLFSPDKVAHFGAYAIFALLLSVLYSERGAKGILFAVFIAAAYGTLMEFLQAVAGTGRSFDPVDMVANLLGAILGGLLFFLFYYFKNKISAPAEINE</sequence>
<evidence type="ECO:0000259" key="2">
    <source>
        <dbReference type="Pfam" id="PF04892"/>
    </source>
</evidence>
<dbReference type="NCBIfam" id="NF037970">
    <property type="entry name" value="vanZ_1"/>
    <property type="match status" value="1"/>
</dbReference>
<dbReference type="RefSeq" id="WP_175489236.1">
    <property type="nucleotide sequence ID" value="NZ_FOFB01000003.1"/>
</dbReference>
<dbReference type="InParanoid" id="A0A1H9B923"/>
<feature type="transmembrane region" description="Helical" evidence="1">
    <location>
        <begin position="83"/>
        <end position="104"/>
    </location>
</feature>
<dbReference type="PANTHER" id="PTHR28008:SF1">
    <property type="entry name" value="DOMAIN PROTEIN, PUTATIVE (AFU_ORTHOLOGUE AFUA_3G10980)-RELATED"/>
    <property type="match status" value="1"/>
</dbReference>
<proteinExistence type="predicted"/>
<dbReference type="Pfam" id="PF04892">
    <property type="entry name" value="VanZ"/>
    <property type="match status" value="1"/>
</dbReference>